<proteinExistence type="predicted"/>
<protein>
    <submittedName>
        <fullName evidence="2">Uncharacterized protein</fullName>
    </submittedName>
</protein>
<feature type="region of interest" description="Disordered" evidence="1">
    <location>
        <begin position="1"/>
        <end position="41"/>
    </location>
</feature>
<evidence type="ECO:0000313" key="3">
    <source>
        <dbReference type="Proteomes" id="UP000032180"/>
    </source>
</evidence>
<reference evidence="2 3" key="1">
    <citation type="submission" date="2012-08" db="EMBL/GenBank/DDBJ databases">
        <title>Oryza genome evolution.</title>
        <authorList>
            <person name="Wing R.A."/>
        </authorList>
    </citation>
    <scope>NUCLEOTIDE SEQUENCE</scope>
</reference>
<organism evidence="2 3">
    <name type="scientific">Leersia perrieri</name>
    <dbReference type="NCBI Taxonomy" id="77586"/>
    <lineage>
        <taxon>Eukaryota</taxon>
        <taxon>Viridiplantae</taxon>
        <taxon>Streptophyta</taxon>
        <taxon>Embryophyta</taxon>
        <taxon>Tracheophyta</taxon>
        <taxon>Spermatophyta</taxon>
        <taxon>Magnoliopsida</taxon>
        <taxon>Liliopsida</taxon>
        <taxon>Poales</taxon>
        <taxon>Poaceae</taxon>
        <taxon>BOP clade</taxon>
        <taxon>Oryzoideae</taxon>
        <taxon>Oryzeae</taxon>
        <taxon>Oryzinae</taxon>
        <taxon>Leersia</taxon>
    </lineage>
</organism>
<evidence type="ECO:0000256" key="1">
    <source>
        <dbReference type="SAM" id="MobiDB-lite"/>
    </source>
</evidence>
<keyword evidence="3" id="KW-1185">Reference proteome</keyword>
<name>A0A0D9WR17_9ORYZ</name>
<dbReference type="EnsemblPlants" id="LPERR06G14680.1">
    <property type="protein sequence ID" value="LPERR06G14680.1"/>
    <property type="gene ID" value="LPERR06G14680"/>
</dbReference>
<dbReference type="HOGENOM" id="CLU_2625549_0_0_1"/>
<sequence>MRGLTCVRRRNTADGPAARRDRQTGSTGRSSDQGQQRRGAAAAVTIAIARFREEGGDLWGEGKGICKEMRRGFAGKKK</sequence>
<dbReference type="Proteomes" id="UP000032180">
    <property type="component" value="Chromosome 6"/>
</dbReference>
<accession>A0A0D9WR17</accession>
<reference evidence="2" key="3">
    <citation type="submission" date="2015-04" db="UniProtKB">
        <authorList>
            <consortium name="EnsemblPlants"/>
        </authorList>
    </citation>
    <scope>IDENTIFICATION</scope>
</reference>
<dbReference type="AlphaFoldDB" id="A0A0D9WR17"/>
<dbReference type="Gramene" id="LPERR06G14680.1">
    <property type="protein sequence ID" value="LPERR06G14680.1"/>
    <property type="gene ID" value="LPERR06G14680"/>
</dbReference>
<evidence type="ECO:0000313" key="2">
    <source>
        <dbReference type="EnsemblPlants" id="LPERR06G14680.1"/>
    </source>
</evidence>
<reference evidence="3" key="2">
    <citation type="submission" date="2013-12" db="EMBL/GenBank/DDBJ databases">
        <authorList>
            <person name="Yu Y."/>
            <person name="Lee S."/>
            <person name="de Baynast K."/>
            <person name="Wissotski M."/>
            <person name="Liu L."/>
            <person name="Talag J."/>
            <person name="Goicoechea J."/>
            <person name="Angelova A."/>
            <person name="Jetty R."/>
            <person name="Kudrna D."/>
            <person name="Golser W."/>
            <person name="Rivera L."/>
            <person name="Zhang J."/>
            <person name="Wing R."/>
        </authorList>
    </citation>
    <scope>NUCLEOTIDE SEQUENCE</scope>
</reference>